<reference evidence="2" key="2">
    <citation type="journal article" date="2021" name="PeerJ">
        <title>Extensive microbial diversity within the chicken gut microbiome revealed by metagenomics and culture.</title>
        <authorList>
            <person name="Gilroy R."/>
            <person name="Ravi A."/>
            <person name="Getino M."/>
            <person name="Pursley I."/>
            <person name="Horton D.L."/>
            <person name="Alikhan N.F."/>
            <person name="Baker D."/>
            <person name="Gharbi K."/>
            <person name="Hall N."/>
            <person name="Watson M."/>
            <person name="Adriaenssens E.M."/>
            <person name="Foster-Nyarko E."/>
            <person name="Jarju S."/>
            <person name="Secka A."/>
            <person name="Antonio M."/>
            <person name="Oren A."/>
            <person name="Chaudhuri R.R."/>
            <person name="La Ragione R."/>
            <person name="Hildebrand F."/>
            <person name="Pallen M.J."/>
        </authorList>
    </citation>
    <scope>NUCLEOTIDE SEQUENCE</scope>
    <source>
        <strain evidence="2">ChiW3-316</strain>
    </source>
</reference>
<accession>A0A9D1SAU5</accession>
<evidence type="ECO:0000313" key="2">
    <source>
        <dbReference type="EMBL" id="HIU52912.1"/>
    </source>
</evidence>
<feature type="domain" description="HD/PDEase" evidence="1">
    <location>
        <begin position="31"/>
        <end position="162"/>
    </location>
</feature>
<dbReference type="InterPro" id="IPR003607">
    <property type="entry name" value="HD/PDEase_dom"/>
</dbReference>
<reference evidence="2" key="1">
    <citation type="submission" date="2020-10" db="EMBL/GenBank/DDBJ databases">
        <authorList>
            <person name="Gilroy R."/>
        </authorList>
    </citation>
    <scope>NUCLEOTIDE SEQUENCE</scope>
    <source>
        <strain evidence="2">ChiW3-316</strain>
    </source>
</reference>
<comment type="caution">
    <text evidence="2">The sequence shown here is derived from an EMBL/GenBank/DDBJ whole genome shotgun (WGS) entry which is preliminary data.</text>
</comment>
<dbReference type="AlphaFoldDB" id="A0A9D1SAU5"/>
<evidence type="ECO:0000313" key="3">
    <source>
        <dbReference type="Proteomes" id="UP000824107"/>
    </source>
</evidence>
<dbReference type="Gene3D" id="1.10.3210.10">
    <property type="entry name" value="Hypothetical protein af1432"/>
    <property type="match status" value="1"/>
</dbReference>
<organism evidence="2 3">
    <name type="scientific">Candidatus Scatocola faecipullorum</name>
    <dbReference type="NCBI Taxonomy" id="2840917"/>
    <lineage>
        <taxon>Bacteria</taxon>
        <taxon>Pseudomonadati</taxon>
        <taxon>Pseudomonadota</taxon>
        <taxon>Alphaproteobacteria</taxon>
        <taxon>Rhodospirillales</taxon>
        <taxon>Rhodospirillaceae</taxon>
        <taxon>Rhodospirillaceae incertae sedis</taxon>
        <taxon>Candidatus Scatocola</taxon>
    </lineage>
</organism>
<dbReference type="SMART" id="SM00471">
    <property type="entry name" value="HDc"/>
    <property type="match status" value="1"/>
</dbReference>
<protein>
    <submittedName>
        <fullName evidence="2">HDOD domain-containing protein</fullName>
    </submittedName>
</protein>
<dbReference type="SUPFAM" id="SSF109604">
    <property type="entry name" value="HD-domain/PDEase-like"/>
    <property type="match status" value="1"/>
</dbReference>
<gene>
    <name evidence="2" type="ORF">IAD20_02405</name>
</gene>
<dbReference type="Proteomes" id="UP000824107">
    <property type="component" value="Unassembled WGS sequence"/>
</dbReference>
<dbReference type="CDD" id="cd00077">
    <property type="entry name" value="HDc"/>
    <property type="match status" value="1"/>
</dbReference>
<dbReference type="EMBL" id="DVNC01000021">
    <property type="protein sequence ID" value="HIU52912.1"/>
    <property type="molecule type" value="Genomic_DNA"/>
</dbReference>
<evidence type="ECO:0000259" key="1">
    <source>
        <dbReference type="SMART" id="SM00471"/>
    </source>
</evidence>
<dbReference type="Pfam" id="PF01966">
    <property type="entry name" value="HD"/>
    <property type="match status" value="1"/>
</dbReference>
<name>A0A9D1SAU5_9PROT</name>
<sequence length="208" mass="24595">MSLPSKQEALAFFEYVIAERNRSPFPFRPEWEKEFRAHCFSVADIAAKIASQTPYLNSERAYLSGLLHDCGHIKDEKSENVFHGWTGYQLMKKQGWDEIGRISVTHCFLNKDFNPELYPQARQDILHCKNYISDIEYDDYDKLLQLADMMNDRGKNCSLQYRCRSLAERYPVQEEFLTTHFSCAENLRLYFEVKCDCDIYQLLNIRNE</sequence>
<dbReference type="InterPro" id="IPR006674">
    <property type="entry name" value="HD_domain"/>
</dbReference>
<proteinExistence type="predicted"/>